<dbReference type="SUPFAM" id="SSF52172">
    <property type="entry name" value="CheY-like"/>
    <property type="match status" value="1"/>
</dbReference>
<reference evidence="7 8" key="3">
    <citation type="submission" date="2020-08" db="EMBL/GenBank/DDBJ databases">
        <title>Genomic Encyclopedia of Type Strains, Phase IV (KMG-IV): sequencing the most valuable type-strain genomes for metagenomic binning, comparative biology and taxonomic classification.</title>
        <authorList>
            <person name="Goeker M."/>
        </authorList>
    </citation>
    <scope>NUCLEOTIDE SEQUENCE [LARGE SCALE GENOMIC DNA]</scope>
    <source>
        <strain evidence="7 8">DSM 100774</strain>
    </source>
</reference>
<reference evidence="6" key="1">
    <citation type="journal article" date="2014" name="Int. J. Syst. Evol. Microbiol.">
        <title>Complete genome of a new Firmicutes species belonging to the dominant human colonic microbiota ('Ruminococcus bicirculans') reveals two chromosomes and a selective capacity to utilize plant glucans.</title>
        <authorList>
            <consortium name="NISC Comparative Sequencing Program"/>
            <person name="Wegmann U."/>
            <person name="Louis P."/>
            <person name="Goesmann A."/>
            <person name="Henrissat B."/>
            <person name="Duncan S.H."/>
            <person name="Flint H.J."/>
        </authorList>
    </citation>
    <scope>NUCLEOTIDE SEQUENCE</scope>
    <source>
        <strain evidence="6">CGMCC 1.15287</strain>
    </source>
</reference>
<dbReference type="Proteomes" id="UP000532273">
    <property type="component" value="Unassembled WGS sequence"/>
</dbReference>
<dbReference type="SUPFAM" id="SSF46894">
    <property type="entry name" value="C-terminal effector domain of the bipartite response regulators"/>
    <property type="match status" value="1"/>
</dbReference>
<evidence type="ECO:0000256" key="2">
    <source>
        <dbReference type="ARBA" id="ARBA00023125"/>
    </source>
</evidence>
<dbReference type="PROSITE" id="PS50043">
    <property type="entry name" value="HTH_LUXR_2"/>
    <property type="match status" value="1"/>
</dbReference>
<evidence type="ECO:0000313" key="7">
    <source>
        <dbReference type="EMBL" id="MBB4109070.1"/>
    </source>
</evidence>
<protein>
    <submittedName>
        <fullName evidence="7">DNA-binding NarL/FixJ family response regulator</fullName>
    </submittedName>
    <submittedName>
        <fullName evidence="6">DNA-binding response regulator</fullName>
    </submittedName>
</protein>
<evidence type="ECO:0000313" key="8">
    <source>
        <dbReference type="Proteomes" id="UP000532273"/>
    </source>
</evidence>
<dbReference type="Pfam" id="PF00072">
    <property type="entry name" value="Response_reg"/>
    <property type="match status" value="1"/>
</dbReference>
<dbReference type="EMBL" id="BMHZ01000003">
    <property type="protein sequence ID" value="GGH10087.1"/>
    <property type="molecule type" value="Genomic_DNA"/>
</dbReference>
<dbReference type="SMART" id="SM00448">
    <property type="entry name" value="REC"/>
    <property type="match status" value="1"/>
</dbReference>
<gene>
    <name evidence="6" type="ORF">GCM10007422_28540</name>
    <name evidence="7" type="ORF">GGQ60_003079</name>
</gene>
<dbReference type="GO" id="GO:0006355">
    <property type="term" value="P:regulation of DNA-templated transcription"/>
    <property type="evidence" value="ECO:0007669"/>
    <property type="project" value="InterPro"/>
</dbReference>
<dbReference type="PANTHER" id="PTHR43214:SF43">
    <property type="entry name" value="TWO-COMPONENT RESPONSE REGULATOR"/>
    <property type="match status" value="1"/>
</dbReference>
<name>A0A7W6KE66_9SPHI</name>
<dbReference type="GO" id="GO:0000160">
    <property type="term" value="P:phosphorelay signal transduction system"/>
    <property type="evidence" value="ECO:0007669"/>
    <property type="project" value="InterPro"/>
</dbReference>
<dbReference type="RefSeq" id="WP_183765844.1">
    <property type="nucleotide sequence ID" value="NZ_BMHZ01000003.1"/>
</dbReference>
<dbReference type="AlphaFoldDB" id="A0A7W6KE66"/>
<evidence type="ECO:0000259" key="4">
    <source>
        <dbReference type="PROSITE" id="PS50043"/>
    </source>
</evidence>
<dbReference type="Proteomes" id="UP000642938">
    <property type="component" value="Unassembled WGS sequence"/>
</dbReference>
<keyword evidence="1 3" id="KW-0597">Phosphoprotein</keyword>
<comment type="caution">
    <text evidence="7">The sequence shown here is derived from an EMBL/GenBank/DDBJ whole genome shotgun (WGS) entry which is preliminary data.</text>
</comment>
<proteinExistence type="predicted"/>
<evidence type="ECO:0000313" key="6">
    <source>
        <dbReference type="EMBL" id="GGH10087.1"/>
    </source>
</evidence>
<dbReference type="EMBL" id="JACIEF010000003">
    <property type="protein sequence ID" value="MBB4109070.1"/>
    <property type="molecule type" value="Genomic_DNA"/>
</dbReference>
<dbReference type="CDD" id="cd06170">
    <property type="entry name" value="LuxR_C_like"/>
    <property type="match status" value="1"/>
</dbReference>
<feature type="domain" description="HTH luxR-type" evidence="4">
    <location>
        <begin position="147"/>
        <end position="212"/>
    </location>
</feature>
<organism evidence="7 8">
    <name type="scientific">Pedobacter zeae</name>
    <dbReference type="NCBI Taxonomy" id="1737356"/>
    <lineage>
        <taxon>Bacteria</taxon>
        <taxon>Pseudomonadati</taxon>
        <taxon>Bacteroidota</taxon>
        <taxon>Sphingobacteriia</taxon>
        <taxon>Sphingobacteriales</taxon>
        <taxon>Sphingobacteriaceae</taxon>
        <taxon>Pedobacter</taxon>
    </lineage>
</organism>
<reference evidence="6" key="4">
    <citation type="submission" date="2024-05" db="EMBL/GenBank/DDBJ databases">
        <authorList>
            <person name="Sun Q."/>
            <person name="Zhou Y."/>
        </authorList>
    </citation>
    <scope>NUCLEOTIDE SEQUENCE</scope>
    <source>
        <strain evidence="6">CGMCC 1.15287</strain>
    </source>
</reference>
<dbReference type="InterPro" id="IPR039420">
    <property type="entry name" value="WalR-like"/>
</dbReference>
<reference evidence="9" key="2">
    <citation type="journal article" date="2019" name="Int. J. Syst. Evol. Microbiol.">
        <title>The Global Catalogue of Microorganisms (GCM) 10K type strain sequencing project: providing services to taxonomists for standard genome sequencing and annotation.</title>
        <authorList>
            <consortium name="The Broad Institute Genomics Platform"/>
            <consortium name="The Broad Institute Genome Sequencing Center for Infectious Disease"/>
            <person name="Wu L."/>
            <person name="Ma J."/>
        </authorList>
    </citation>
    <scope>NUCLEOTIDE SEQUENCE [LARGE SCALE GENOMIC DNA]</scope>
    <source>
        <strain evidence="9">CGMCC 1.15287</strain>
    </source>
</reference>
<sequence length="215" mass="23862">MKIILAEDHIIVRNGIKILLESQPEISVVAEAAHGLEVLSYFENGGEGDIVLADINMPEMDGINLTKKLKSLKPQIKVIILSMLDNEKYVAQAFMEGASGYLLKSIGADELAFALKWVSKGGQYLCAELSQKLLGQLIKNVSRQAEEQNLQIDFSLREMEVLNLIAEGYTNNEMADKLFLSKRTVEGHRQTLIDKTGSKNTAALIRFAIQNGFLH</sequence>
<feature type="modified residue" description="4-aspartylphosphate" evidence="3">
    <location>
        <position position="54"/>
    </location>
</feature>
<dbReference type="InterPro" id="IPR000792">
    <property type="entry name" value="Tscrpt_reg_LuxR_C"/>
</dbReference>
<dbReference type="PROSITE" id="PS50110">
    <property type="entry name" value="RESPONSE_REGULATORY"/>
    <property type="match status" value="1"/>
</dbReference>
<dbReference type="PANTHER" id="PTHR43214">
    <property type="entry name" value="TWO-COMPONENT RESPONSE REGULATOR"/>
    <property type="match status" value="1"/>
</dbReference>
<evidence type="ECO:0000256" key="1">
    <source>
        <dbReference type="ARBA" id="ARBA00022553"/>
    </source>
</evidence>
<dbReference type="CDD" id="cd17535">
    <property type="entry name" value="REC_NarL-like"/>
    <property type="match status" value="1"/>
</dbReference>
<evidence type="ECO:0000256" key="3">
    <source>
        <dbReference type="PROSITE-ProRule" id="PRU00169"/>
    </source>
</evidence>
<accession>A0A7W6KE66</accession>
<dbReference type="InterPro" id="IPR058245">
    <property type="entry name" value="NreC/VraR/RcsB-like_REC"/>
</dbReference>
<dbReference type="InterPro" id="IPR001789">
    <property type="entry name" value="Sig_transdc_resp-reg_receiver"/>
</dbReference>
<evidence type="ECO:0000259" key="5">
    <source>
        <dbReference type="PROSITE" id="PS50110"/>
    </source>
</evidence>
<dbReference type="Pfam" id="PF00196">
    <property type="entry name" value="GerE"/>
    <property type="match status" value="1"/>
</dbReference>
<keyword evidence="2 7" id="KW-0238">DNA-binding</keyword>
<keyword evidence="9" id="KW-1185">Reference proteome</keyword>
<feature type="domain" description="Response regulatory" evidence="5">
    <location>
        <begin position="2"/>
        <end position="119"/>
    </location>
</feature>
<dbReference type="InterPro" id="IPR011006">
    <property type="entry name" value="CheY-like_superfamily"/>
</dbReference>
<dbReference type="Gene3D" id="3.40.50.2300">
    <property type="match status" value="1"/>
</dbReference>
<dbReference type="InterPro" id="IPR016032">
    <property type="entry name" value="Sig_transdc_resp-reg_C-effctor"/>
</dbReference>
<dbReference type="SMART" id="SM00421">
    <property type="entry name" value="HTH_LUXR"/>
    <property type="match status" value="1"/>
</dbReference>
<dbReference type="GO" id="GO:0003677">
    <property type="term" value="F:DNA binding"/>
    <property type="evidence" value="ECO:0007669"/>
    <property type="project" value="UniProtKB-KW"/>
</dbReference>
<evidence type="ECO:0000313" key="9">
    <source>
        <dbReference type="Proteomes" id="UP000642938"/>
    </source>
</evidence>
<dbReference type="PRINTS" id="PR00038">
    <property type="entry name" value="HTHLUXR"/>
</dbReference>